<feature type="transmembrane region" description="Helical" evidence="1">
    <location>
        <begin position="9"/>
        <end position="33"/>
    </location>
</feature>
<keyword evidence="1" id="KW-0472">Membrane</keyword>
<protein>
    <submittedName>
        <fullName evidence="2">Uncharacterized protein</fullName>
    </submittedName>
</protein>
<dbReference type="EMBL" id="FZNP01000015">
    <property type="protein sequence ID" value="SNS34442.1"/>
    <property type="molecule type" value="Genomic_DNA"/>
</dbReference>
<gene>
    <name evidence="2" type="ORF">SAMN06265355_115103</name>
</gene>
<evidence type="ECO:0000313" key="3">
    <source>
        <dbReference type="Proteomes" id="UP000198420"/>
    </source>
</evidence>
<accession>A0A239DRR4</accession>
<feature type="transmembrane region" description="Helical" evidence="1">
    <location>
        <begin position="45"/>
        <end position="63"/>
    </location>
</feature>
<proteinExistence type="predicted"/>
<evidence type="ECO:0000313" key="2">
    <source>
        <dbReference type="EMBL" id="SNS34442.1"/>
    </source>
</evidence>
<keyword evidence="1" id="KW-1133">Transmembrane helix</keyword>
<reference evidence="3" key="1">
    <citation type="submission" date="2017-06" db="EMBL/GenBank/DDBJ databases">
        <authorList>
            <person name="Varghese N."/>
            <person name="Submissions S."/>
        </authorList>
    </citation>
    <scope>NUCLEOTIDE SEQUENCE [LARGE SCALE GENOMIC DNA]</scope>
    <source>
        <strain evidence="3">DSM 44485</strain>
    </source>
</reference>
<dbReference type="Proteomes" id="UP000198420">
    <property type="component" value="Unassembled WGS sequence"/>
</dbReference>
<organism evidence="2 3">
    <name type="scientific">Actinomadura mexicana</name>
    <dbReference type="NCBI Taxonomy" id="134959"/>
    <lineage>
        <taxon>Bacteria</taxon>
        <taxon>Bacillati</taxon>
        <taxon>Actinomycetota</taxon>
        <taxon>Actinomycetes</taxon>
        <taxon>Streptosporangiales</taxon>
        <taxon>Thermomonosporaceae</taxon>
        <taxon>Actinomadura</taxon>
    </lineage>
</organism>
<name>A0A239DRR4_9ACTN</name>
<evidence type="ECO:0000256" key="1">
    <source>
        <dbReference type="SAM" id="Phobius"/>
    </source>
</evidence>
<keyword evidence="3" id="KW-1185">Reference proteome</keyword>
<keyword evidence="1" id="KW-0812">Transmembrane</keyword>
<dbReference type="RefSeq" id="WP_089315479.1">
    <property type="nucleotide sequence ID" value="NZ_FZNP01000015.1"/>
</dbReference>
<dbReference type="AlphaFoldDB" id="A0A239DRR4"/>
<sequence>MSSVTDRQLALRGGVVGLFLGLLCLVSGIASVVANDGNGLNSMNIVLGAVAMVANGVVITIAGSR</sequence>